<evidence type="ECO:0000313" key="2">
    <source>
        <dbReference type="Proteomes" id="UP000272942"/>
    </source>
</evidence>
<organism evidence="3">
    <name type="scientific">Echinostoma caproni</name>
    <dbReference type="NCBI Taxonomy" id="27848"/>
    <lineage>
        <taxon>Eukaryota</taxon>
        <taxon>Metazoa</taxon>
        <taxon>Spiralia</taxon>
        <taxon>Lophotrochozoa</taxon>
        <taxon>Platyhelminthes</taxon>
        <taxon>Trematoda</taxon>
        <taxon>Digenea</taxon>
        <taxon>Plagiorchiida</taxon>
        <taxon>Echinostomata</taxon>
        <taxon>Echinostomatoidea</taxon>
        <taxon>Echinostomatidae</taxon>
        <taxon>Echinostoma</taxon>
    </lineage>
</organism>
<dbReference type="Proteomes" id="UP000272942">
    <property type="component" value="Unassembled WGS sequence"/>
</dbReference>
<protein>
    <submittedName>
        <fullName evidence="3">COMM domain-containing protein</fullName>
    </submittedName>
</protein>
<evidence type="ECO:0000313" key="1">
    <source>
        <dbReference type="EMBL" id="VDP38979.1"/>
    </source>
</evidence>
<dbReference type="WBParaSite" id="ECPE_0000143601-mRNA-1">
    <property type="protein sequence ID" value="ECPE_0000143601-mRNA-1"/>
    <property type="gene ID" value="ECPE_0000143601"/>
</dbReference>
<accession>A0A183A3A1</accession>
<sequence>MQSQSVLLLTLCGREVYSLVKNLALPNVSAELPFEKLKSLMLDHILPVDFQATERAKFNCMIKVANIPCREFILQLNKRASKCNYGDRLEEQLCDRLIAEINNISL</sequence>
<reference evidence="1 2" key="2">
    <citation type="submission" date="2018-11" db="EMBL/GenBank/DDBJ databases">
        <authorList>
            <consortium name="Pathogen Informatics"/>
        </authorList>
    </citation>
    <scope>NUCLEOTIDE SEQUENCE [LARGE SCALE GENOMIC DNA]</scope>
    <source>
        <strain evidence="1 2">Egypt</strain>
    </source>
</reference>
<keyword evidence="2" id="KW-1185">Reference proteome</keyword>
<dbReference type="EMBL" id="UZAN01009098">
    <property type="protein sequence ID" value="VDP38979.1"/>
    <property type="molecule type" value="Genomic_DNA"/>
</dbReference>
<proteinExistence type="predicted"/>
<dbReference type="AlphaFoldDB" id="A0A183A3A1"/>
<dbReference type="OrthoDB" id="10064127at2759"/>
<reference evidence="3" key="1">
    <citation type="submission" date="2016-06" db="UniProtKB">
        <authorList>
            <consortium name="WormBaseParasite"/>
        </authorList>
    </citation>
    <scope>IDENTIFICATION</scope>
</reference>
<evidence type="ECO:0000313" key="3">
    <source>
        <dbReference type="WBParaSite" id="ECPE_0000143601-mRNA-1"/>
    </source>
</evidence>
<name>A0A183A3A1_9TREM</name>
<gene>
    <name evidence="1" type="ORF">ECPE_LOCUS1436</name>
</gene>